<protein>
    <recommendedName>
        <fullName evidence="15">Cyclic nucleotide-binding domain-containing protein</fullName>
    </recommendedName>
</protein>
<keyword evidence="7" id="KW-0851">Voltage-gated channel</keyword>
<dbReference type="EMBL" id="QKKF02004629">
    <property type="protein sequence ID" value="RZF47228.1"/>
    <property type="molecule type" value="Genomic_DNA"/>
</dbReference>
<evidence type="ECO:0000256" key="1">
    <source>
        <dbReference type="ARBA" id="ARBA00004651"/>
    </source>
</evidence>
<dbReference type="PRINTS" id="PR01463">
    <property type="entry name" value="EAGCHANLFMLY"/>
</dbReference>
<evidence type="ECO:0000313" key="16">
    <source>
        <dbReference type="EMBL" id="RZF47228.1"/>
    </source>
</evidence>
<dbReference type="PRINTS" id="PR01470">
    <property type="entry name" value="ERGCHANNEL"/>
</dbReference>
<evidence type="ECO:0000256" key="9">
    <source>
        <dbReference type="ARBA" id="ARBA00022989"/>
    </source>
</evidence>
<dbReference type="SUPFAM" id="SSF51206">
    <property type="entry name" value="cAMP-binding domain-like"/>
    <property type="match status" value="1"/>
</dbReference>
<dbReference type="STRING" id="195883.A0A482XP95"/>
<dbReference type="Pfam" id="PF00027">
    <property type="entry name" value="cNMP_binding"/>
    <property type="match status" value="1"/>
</dbReference>
<dbReference type="OrthoDB" id="432483at2759"/>
<dbReference type="Pfam" id="PF00520">
    <property type="entry name" value="Ion_trans"/>
    <property type="match status" value="1"/>
</dbReference>
<proteinExistence type="predicted"/>
<feature type="region of interest" description="Disordered" evidence="13">
    <location>
        <begin position="1"/>
        <end position="35"/>
    </location>
</feature>
<dbReference type="SUPFAM" id="SSF81324">
    <property type="entry name" value="Voltage-gated potassium channels"/>
    <property type="match status" value="1"/>
</dbReference>
<dbReference type="InterPro" id="IPR003967">
    <property type="entry name" value="K_chnl_volt-dep_ERG"/>
</dbReference>
<keyword evidence="5 14" id="KW-0812">Transmembrane</keyword>
<dbReference type="Proteomes" id="UP000291343">
    <property type="component" value="Unassembled WGS sequence"/>
</dbReference>
<keyword evidence="9 14" id="KW-1133">Transmembrane helix</keyword>
<dbReference type="InterPro" id="IPR014710">
    <property type="entry name" value="RmlC-like_jellyroll"/>
</dbReference>
<comment type="subcellular location">
    <subcellularLocation>
        <location evidence="1">Cell membrane</location>
        <topology evidence="1">Multi-pass membrane protein</topology>
    </subcellularLocation>
</comment>
<evidence type="ECO:0000256" key="14">
    <source>
        <dbReference type="SAM" id="Phobius"/>
    </source>
</evidence>
<keyword evidence="11 14" id="KW-0472">Membrane</keyword>
<dbReference type="Gene3D" id="2.60.120.10">
    <property type="entry name" value="Jelly Rolls"/>
    <property type="match status" value="1"/>
</dbReference>
<feature type="region of interest" description="Disordered" evidence="13">
    <location>
        <begin position="590"/>
        <end position="627"/>
    </location>
</feature>
<feature type="compositionally biased region" description="Low complexity" evidence="13">
    <location>
        <begin position="1067"/>
        <end position="1081"/>
    </location>
</feature>
<keyword evidence="2" id="KW-0813">Transport</keyword>
<feature type="compositionally biased region" description="Low complexity" evidence="13">
    <location>
        <begin position="879"/>
        <end position="895"/>
    </location>
</feature>
<keyword evidence="6" id="KW-0631">Potassium channel</keyword>
<organism evidence="16 17">
    <name type="scientific">Laodelphax striatellus</name>
    <name type="common">Small brown planthopper</name>
    <name type="synonym">Delphax striatella</name>
    <dbReference type="NCBI Taxonomy" id="195883"/>
    <lineage>
        <taxon>Eukaryota</taxon>
        <taxon>Metazoa</taxon>
        <taxon>Ecdysozoa</taxon>
        <taxon>Arthropoda</taxon>
        <taxon>Hexapoda</taxon>
        <taxon>Insecta</taxon>
        <taxon>Pterygota</taxon>
        <taxon>Neoptera</taxon>
        <taxon>Paraneoptera</taxon>
        <taxon>Hemiptera</taxon>
        <taxon>Auchenorrhyncha</taxon>
        <taxon>Fulgoroidea</taxon>
        <taxon>Delphacidae</taxon>
        <taxon>Criomorphinae</taxon>
        <taxon>Laodelphax</taxon>
    </lineage>
</organism>
<sequence length="1081" mass="119134">MEVPILQVDDGGPGSCENLETGLGSRRRSSNRSKYEFKGSQSHRCSLVTIRDGETGLTTIKWSSVRESRRSSASCTKTNGGIATALKSPSTSIEQDKVLSLGADVLPEYKLQSPRIHRWTVLHYSPFKAVWDWIILLLVMYTAIFTPYVAAFLLNEPDFDTRKSKKYGDDPIVVIDLIVDVTFIVDILINFRTTYVNANDEVVSHPGKIAVHYLKGWFLIDLVAAIPFDLLLFGSDTDETTTLIGLLKTARLLRLVRVARKIDRYSEYGAAVLLLLMASFALIAHWLACIWYAIGHAERPHLSSKVGWLDILANDTHQFYHPNDTGGPSIKSRYVTALYFTFSSLTSVGFGNVAPNTDTEKIFTICVMLAGSLMYASIFGNVSAIIQRLYSGTARYHTQMLRVREFIRFHQIPNPLRQRLEEYFQHAWTYTNGIDMNSVLKGFPECLQADICLHLNRNLLTNCSAFDGASPGCLRALSLKFKTTHAPPGDTLVHKGDVLTSLYFISRGSIEILKEDIVMAILSKDDIFGENPCAHPTIGKSSCNVRALTYCDLHKIHRDDLLDVLELYPEFNQSFSNNLEITYYMRDEEQAGVGPRMSRSTRQPPNYQYYHSRSNSQDANAPAGGTMAMGADNSLDAEQRLTFRPTNARHPYHSHHHAGGATVDPSHPRRTCSSDDGSLHDHNYDKCSGHGILEFSTEKAGQDVTPLNLQFGDNNNRSTTMNSITVSESGIVTPQHVLYQSTQPTTSGDMSTATATATVNLVDELAAASTATVSASAAPTHFTTPGSHSPLHSRSFQTGSLTVIPQLDREQRCSACGSLRTKTMETNLNARMDQLSRQLESLETSVASDIRLILNLLRRQGLKSADSLPETGEFCWPESSTRLRPSPVRRSSSVPQNGVSLQSSSTPLLRREDGSNGGDVGVTATSSGRPPPPPPCPSPQNGGGGGDRLRAPPPSLPAASASLSIPRRCLSQPIDLFQPQLQPTQRLHDEATAWSEQLFNPSNLPQSRSDSSDAWMRGELSNRRRQVFANRCAASDESDMLEFPPAPLPRLDSLQEMEITLSPRTGSSSSENQSDSKSSQV</sequence>
<dbReference type="FunFam" id="1.10.1200.260:FF:000001">
    <property type="entry name" value="Potassium voltage-gated channel subfamily H member 7"/>
    <property type="match status" value="1"/>
</dbReference>
<gene>
    <name evidence="16" type="ORF">LSTR_LSTR004937</name>
</gene>
<keyword evidence="10" id="KW-0406">Ion transport</keyword>
<feature type="compositionally biased region" description="Polar residues" evidence="13">
    <location>
        <begin position="598"/>
        <end position="619"/>
    </location>
</feature>
<dbReference type="PANTHER" id="PTHR10217">
    <property type="entry name" value="VOLTAGE AND LIGAND GATED POTASSIUM CHANNEL"/>
    <property type="match status" value="1"/>
</dbReference>
<dbReference type="Gene3D" id="1.10.1200.260">
    <property type="match status" value="1"/>
</dbReference>
<accession>A0A482XP95</accession>
<feature type="domain" description="Cyclic nucleotide-binding" evidence="15">
    <location>
        <begin position="465"/>
        <end position="565"/>
    </location>
</feature>
<keyword evidence="17" id="KW-1185">Reference proteome</keyword>
<keyword evidence="12" id="KW-0407">Ion channel</keyword>
<evidence type="ECO:0000256" key="5">
    <source>
        <dbReference type="ARBA" id="ARBA00022692"/>
    </source>
</evidence>
<reference evidence="16 17" key="1">
    <citation type="journal article" date="2017" name="Gigascience">
        <title>Genome sequence of the small brown planthopper, Laodelphax striatellus.</title>
        <authorList>
            <person name="Zhu J."/>
            <person name="Jiang F."/>
            <person name="Wang X."/>
            <person name="Yang P."/>
            <person name="Bao Y."/>
            <person name="Zhao W."/>
            <person name="Wang W."/>
            <person name="Lu H."/>
            <person name="Wang Q."/>
            <person name="Cui N."/>
            <person name="Li J."/>
            <person name="Chen X."/>
            <person name="Luo L."/>
            <person name="Yu J."/>
            <person name="Kang L."/>
            <person name="Cui F."/>
        </authorList>
    </citation>
    <scope>NUCLEOTIDE SEQUENCE [LARGE SCALE GENOMIC DNA]</scope>
    <source>
        <strain evidence="16">Lst14</strain>
    </source>
</reference>
<feature type="transmembrane region" description="Helical" evidence="14">
    <location>
        <begin position="362"/>
        <end position="386"/>
    </location>
</feature>
<dbReference type="GO" id="GO:0005242">
    <property type="term" value="F:inward rectifier potassium channel activity"/>
    <property type="evidence" value="ECO:0007669"/>
    <property type="project" value="TreeGrafter"/>
</dbReference>
<evidence type="ECO:0000256" key="7">
    <source>
        <dbReference type="ARBA" id="ARBA00022882"/>
    </source>
</evidence>
<dbReference type="InParanoid" id="A0A482XP95"/>
<dbReference type="InterPro" id="IPR000595">
    <property type="entry name" value="cNMP-bd_dom"/>
</dbReference>
<evidence type="ECO:0000256" key="10">
    <source>
        <dbReference type="ARBA" id="ARBA00023065"/>
    </source>
</evidence>
<evidence type="ECO:0000256" key="13">
    <source>
        <dbReference type="SAM" id="MobiDB-lite"/>
    </source>
</evidence>
<keyword evidence="3" id="KW-1003">Cell membrane</keyword>
<dbReference type="GO" id="GO:0034702">
    <property type="term" value="C:monoatomic ion channel complex"/>
    <property type="evidence" value="ECO:0007669"/>
    <property type="project" value="UniProtKB-KW"/>
</dbReference>
<keyword evidence="4" id="KW-0633">Potassium transport</keyword>
<feature type="region of interest" description="Disordered" evidence="13">
    <location>
        <begin position="647"/>
        <end position="679"/>
    </location>
</feature>
<feature type="transmembrane region" description="Helical" evidence="14">
    <location>
        <begin position="270"/>
        <end position="294"/>
    </location>
</feature>
<dbReference type="FunFam" id="1.10.287.70:FF:000020">
    <property type="entry name" value="Potassium channel, voltage-gated eag-related subfamily H, member 7"/>
    <property type="match status" value="1"/>
</dbReference>
<feature type="transmembrane region" description="Helical" evidence="14">
    <location>
        <begin position="337"/>
        <end position="355"/>
    </location>
</feature>
<comment type="caution">
    <text evidence="16">The sequence shown here is derived from an EMBL/GenBank/DDBJ whole genome shotgun (WGS) entry which is preliminary data.</text>
</comment>
<dbReference type="PROSITE" id="PS50042">
    <property type="entry name" value="CNMP_BINDING_3"/>
    <property type="match status" value="1"/>
</dbReference>
<evidence type="ECO:0000256" key="4">
    <source>
        <dbReference type="ARBA" id="ARBA00022538"/>
    </source>
</evidence>
<dbReference type="AlphaFoldDB" id="A0A482XP95"/>
<feature type="transmembrane region" description="Helical" evidence="14">
    <location>
        <begin position="133"/>
        <end position="154"/>
    </location>
</feature>
<dbReference type="InterPro" id="IPR005821">
    <property type="entry name" value="Ion_trans_dom"/>
</dbReference>
<dbReference type="GO" id="GO:0005886">
    <property type="term" value="C:plasma membrane"/>
    <property type="evidence" value="ECO:0007669"/>
    <property type="project" value="UniProtKB-SubCell"/>
</dbReference>
<keyword evidence="8" id="KW-0630">Potassium</keyword>
<dbReference type="InterPro" id="IPR050818">
    <property type="entry name" value="KCNH_animal-type"/>
</dbReference>
<dbReference type="SMR" id="A0A482XP95"/>
<dbReference type="GO" id="GO:0042391">
    <property type="term" value="P:regulation of membrane potential"/>
    <property type="evidence" value="ECO:0007669"/>
    <property type="project" value="TreeGrafter"/>
</dbReference>
<evidence type="ECO:0000256" key="2">
    <source>
        <dbReference type="ARBA" id="ARBA00022448"/>
    </source>
</evidence>
<evidence type="ECO:0000256" key="3">
    <source>
        <dbReference type="ARBA" id="ARBA00022475"/>
    </source>
</evidence>
<evidence type="ECO:0000256" key="11">
    <source>
        <dbReference type="ARBA" id="ARBA00023136"/>
    </source>
</evidence>
<feature type="compositionally biased region" description="Polar residues" evidence="13">
    <location>
        <begin position="896"/>
        <end position="907"/>
    </location>
</feature>
<evidence type="ECO:0000313" key="17">
    <source>
        <dbReference type="Proteomes" id="UP000291343"/>
    </source>
</evidence>
<feature type="compositionally biased region" description="Pro residues" evidence="13">
    <location>
        <begin position="929"/>
        <end position="938"/>
    </location>
</feature>
<dbReference type="FunFam" id="2.60.120.10:FF:000011">
    <property type="entry name" value="Potassium channel, voltage-gated eag-related subfamily H, member 7"/>
    <property type="match status" value="1"/>
</dbReference>
<evidence type="ECO:0000259" key="15">
    <source>
        <dbReference type="PROSITE" id="PS50042"/>
    </source>
</evidence>
<feature type="region of interest" description="Disordered" evidence="13">
    <location>
        <begin position="1033"/>
        <end position="1081"/>
    </location>
</feature>
<evidence type="ECO:0000256" key="12">
    <source>
        <dbReference type="ARBA" id="ARBA00023303"/>
    </source>
</evidence>
<dbReference type="Gene3D" id="1.10.287.70">
    <property type="match status" value="1"/>
</dbReference>
<dbReference type="SMART" id="SM00100">
    <property type="entry name" value="cNMP"/>
    <property type="match status" value="1"/>
</dbReference>
<feature type="region of interest" description="Disordered" evidence="13">
    <location>
        <begin position="867"/>
        <end position="962"/>
    </location>
</feature>
<dbReference type="InterPro" id="IPR018490">
    <property type="entry name" value="cNMP-bd_dom_sf"/>
</dbReference>
<dbReference type="PANTHER" id="PTHR10217:SF548">
    <property type="entry name" value="GH12235P"/>
    <property type="match status" value="1"/>
</dbReference>
<name>A0A482XP95_LAOST</name>
<dbReference type="InterPro" id="IPR003938">
    <property type="entry name" value="K_chnl_volt-dep_EAG/ELK/ERG"/>
</dbReference>
<evidence type="ECO:0000256" key="8">
    <source>
        <dbReference type="ARBA" id="ARBA00022958"/>
    </source>
</evidence>
<dbReference type="CDD" id="cd00038">
    <property type="entry name" value="CAP_ED"/>
    <property type="match status" value="1"/>
</dbReference>
<evidence type="ECO:0000256" key="6">
    <source>
        <dbReference type="ARBA" id="ARBA00022826"/>
    </source>
</evidence>